<name>A0A7L9WK02_9RHOB</name>
<dbReference type="InterPro" id="IPR037284">
    <property type="entry name" value="SUF_FeS_clus_asmbl_SufBD_sf"/>
</dbReference>
<gene>
    <name evidence="4" type="primary">sufD</name>
    <name evidence="4" type="ORF">F3W81_04600</name>
</gene>
<dbReference type="InterPro" id="IPR055346">
    <property type="entry name" value="Fe-S_cluster_assembly_SufBD"/>
</dbReference>
<dbReference type="KEGG" id="pshq:F3W81_04600"/>
<dbReference type="NCBIfam" id="TIGR01981">
    <property type="entry name" value="sufD"/>
    <property type="match status" value="1"/>
</dbReference>
<dbReference type="EMBL" id="CP045201">
    <property type="protein sequence ID" value="QOL80164.1"/>
    <property type="molecule type" value="Genomic_DNA"/>
</dbReference>
<dbReference type="SUPFAM" id="SSF101960">
    <property type="entry name" value="Stabilizer of iron transporter SufD"/>
    <property type="match status" value="1"/>
</dbReference>
<reference evidence="4 5" key="1">
    <citation type="submission" date="2019-10" db="EMBL/GenBank/DDBJ databases">
        <title>Pseudopuniceibacterium sp. HQ09 islated from Antarctica.</title>
        <authorList>
            <person name="Liao L."/>
            <person name="Su S."/>
            <person name="Chen B."/>
            <person name="Yu Y."/>
        </authorList>
    </citation>
    <scope>NUCLEOTIDE SEQUENCE [LARGE SCALE GENOMIC DNA]</scope>
    <source>
        <strain evidence="4 5">HQ09</strain>
    </source>
</reference>
<evidence type="ECO:0000256" key="1">
    <source>
        <dbReference type="ARBA" id="ARBA00043967"/>
    </source>
</evidence>
<evidence type="ECO:0000259" key="2">
    <source>
        <dbReference type="Pfam" id="PF01458"/>
    </source>
</evidence>
<dbReference type="InterPro" id="IPR045595">
    <property type="entry name" value="SufBD_N"/>
</dbReference>
<protein>
    <submittedName>
        <fullName evidence="4">Fe-S cluster assembly protein SufD</fullName>
    </submittedName>
</protein>
<sequence>MIAPSKPKLTQAKIDATDARIKAITPPVVRGWSADLRADALSRLRAMGLPGPRDEYWKFTKPQSLVQPEAPKAAVFDAGEAQIFDGVDRVKIVFVDGVFDPEESDALAPNGVTIERLSQANSDIHWAKALYGKLETAGQDPVPRPLAALNTWAATDGLLIRVSGQTEKAVSIVYHHRDEASDVMMHHVIKLDDGAELTLLENGPAAARFNKVMEVEVGKGAKFHHVRAQGRDHERRAVTHIFARLKAEALFKSFTMTANGVLTRNECIIEMLGDDAVAHVAGACMGDGDFLHDDTVFVTHDALNCESRQVFKKVLRNGAKGVFQGKILVKAGAQKTDGYQLSQALLLDGDSEFLAKPELEIYADDVACSHGSTTGAIDEDALFYLRARGVSEAEATNLLTLAFLAQALEEIEDEALRDVLLERLSAWLDRRID</sequence>
<dbReference type="PANTHER" id="PTHR43575:SF1">
    <property type="entry name" value="PROTEIN ABCI7, CHLOROPLASTIC"/>
    <property type="match status" value="1"/>
</dbReference>
<keyword evidence="5" id="KW-1185">Reference proteome</keyword>
<accession>A0A7L9WK02</accession>
<dbReference type="InterPro" id="IPR000825">
    <property type="entry name" value="SUF_FeS_clus_asmbl_SufBD_core"/>
</dbReference>
<feature type="domain" description="SUF system FeS cluster assembly SufBD core" evidence="2">
    <location>
        <begin position="181"/>
        <end position="403"/>
    </location>
</feature>
<dbReference type="GO" id="GO:0016226">
    <property type="term" value="P:iron-sulfur cluster assembly"/>
    <property type="evidence" value="ECO:0007669"/>
    <property type="project" value="InterPro"/>
</dbReference>
<evidence type="ECO:0000259" key="3">
    <source>
        <dbReference type="Pfam" id="PF19295"/>
    </source>
</evidence>
<evidence type="ECO:0000313" key="5">
    <source>
        <dbReference type="Proteomes" id="UP000594118"/>
    </source>
</evidence>
<dbReference type="PANTHER" id="PTHR43575">
    <property type="entry name" value="PROTEIN ABCI7, CHLOROPLASTIC"/>
    <property type="match status" value="1"/>
</dbReference>
<dbReference type="Proteomes" id="UP000594118">
    <property type="component" value="Chromosome"/>
</dbReference>
<dbReference type="InterPro" id="IPR011542">
    <property type="entry name" value="SUF_FeS_clus_asmbl_SufD"/>
</dbReference>
<organism evidence="4 5">
    <name type="scientific">Pseudooceanicola spongiae</name>
    <dbReference type="NCBI Taxonomy" id="2613965"/>
    <lineage>
        <taxon>Bacteria</taxon>
        <taxon>Pseudomonadati</taxon>
        <taxon>Pseudomonadota</taxon>
        <taxon>Alphaproteobacteria</taxon>
        <taxon>Rhodobacterales</taxon>
        <taxon>Paracoccaceae</taxon>
        <taxon>Pseudooceanicola</taxon>
    </lineage>
</organism>
<dbReference type="Pfam" id="PF19295">
    <property type="entry name" value="SufBD_N"/>
    <property type="match status" value="1"/>
</dbReference>
<feature type="domain" description="SUF system FeS cluster assembly SufBD N-terminal" evidence="3">
    <location>
        <begin position="35"/>
        <end position="165"/>
    </location>
</feature>
<dbReference type="Pfam" id="PF01458">
    <property type="entry name" value="SUFBD_core"/>
    <property type="match status" value="1"/>
</dbReference>
<comment type="similarity">
    <text evidence="1">Belongs to the iron-sulfur cluster assembly SufBD family.</text>
</comment>
<dbReference type="RefSeq" id="WP_193082478.1">
    <property type="nucleotide sequence ID" value="NZ_CP045201.1"/>
</dbReference>
<proteinExistence type="inferred from homology"/>
<dbReference type="AlphaFoldDB" id="A0A7L9WK02"/>
<evidence type="ECO:0000313" key="4">
    <source>
        <dbReference type="EMBL" id="QOL80164.1"/>
    </source>
</evidence>